<name>A0ABT2ZQY6_9RHOB</name>
<dbReference type="SUPFAM" id="SSF52113">
    <property type="entry name" value="BRCT domain"/>
    <property type="match status" value="1"/>
</dbReference>
<evidence type="ECO:0000313" key="3">
    <source>
        <dbReference type="Proteomes" id="UP001652564"/>
    </source>
</evidence>
<comment type="caution">
    <text evidence="2">The sequence shown here is derived from an EMBL/GenBank/DDBJ whole genome shotgun (WGS) entry which is preliminary data.</text>
</comment>
<proteinExistence type="predicted"/>
<protein>
    <submittedName>
        <fullName evidence="2">BRCT domain-containing protein</fullName>
    </submittedName>
</protein>
<evidence type="ECO:0000259" key="1">
    <source>
        <dbReference type="PROSITE" id="PS50172"/>
    </source>
</evidence>
<dbReference type="RefSeq" id="WP_263740663.1">
    <property type="nucleotide sequence ID" value="NZ_JAOWKZ010000003.1"/>
</dbReference>
<dbReference type="Proteomes" id="UP001652564">
    <property type="component" value="Unassembled WGS sequence"/>
</dbReference>
<accession>A0ABT2ZQY6</accession>
<dbReference type="Gene3D" id="3.40.50.10190">
    <property type="entry name" value="BRCT domain"/>
    <property type="match status" value="1"/>
</dbReference>
<keyword evidence="3" id="KW-1185">Reference proteome</keyword>
<evidence type="ECO:0000313" key="2">
    <source>
        <dbReference type="EMBL" id="MCV2873457.1"/>
    </source>
</evidence>
<sequence>MSELEHNGPELARIHRQRNDRKFFCYFTGFLEGIAASGYLERGEIAPLIAECKEFVTRVADGDASDLLQDLDADLLDHENVLGIVEVRVAEIDGSCEKSGVNRFLGFCRGIACDGTITEREAAAILDRINANPVLSQIVGVRQIRICCEDALADSILTAGESSEICEAIGQIVGDCYGDTGLSQPFGVANYGEFRLSSIESDFEGRTIVLTGTFKTNPRSLLEEKLEEFGAQISRNVSGKTDFLIVGGEAARDWIEMNRGTKIRKAQELRLRSELPRFISENQVMKLLG</sequence>
<dbReference type="InterPro" id="IPR001357">
    <property type="entry name" value="BRCT_dom"/>
</dbReference>
<feature type="domain" description="BRCT" evidence="1">
    <location>
        <begin position="198"/>
        <end position="289"/>
    </location>
</feature>
<organism evidence="2 3">
    <name type="scientific">Albidovulum litorale</name>
    <dbReference type="NCBI Taxonomy" id="2984134"/>
    <lineage>
        <taxon>Bacteria</taxon>
        <taxon>Pseudomonadati</taxon>
        <taxon>Pseudomonadota</taxon>
        <taxon>Alphaproteobacteria</taxon>
        <taxon>Rhodobacterales</taxon>
        <taxon>Paracoccaceae</taxon>
        <taxon>Albidovulum</taxon>
    </lineage>
</organism>
<dbReference type="CDD" id="cd17748">
    <property type="entry name" value="BRCT_DNA_ligase_like"/>
    <property type="match status" value="1"/>
</dbReference>
<dbReference type="InterPro" id="IPR036420">
    <property type="entry name" value="BRCT_dom_sf"/>
</dbReference>
<reference evidence="2 3" key="1">
    <citation type="submission" date="2022-10" db="EMBL/GenBank/DDBJ databases">
        <title>Defluviimonas sp. nov., isolated from ocean surface sediments.</title>
        <authorList>
            <person name="He W."/>
            <person name="Wang L."/>
            <person name="Zhang D.-F."/>
        </authorList>
    </citation>
    <scope>NUCLEOTIDE SEQUENCE [LARGE SCALE GENOMIC DNA]</scope>
    <source>
        <strain evidence="2 3">WL0050</strain>
    </source>
</reference>
<dbReference type="PROSITE" id="PS50172">
    <property type="entry name" value="BRCT"/>
    <property type="match status" value="1"/>
</dbReference>
<gene>
    <name evidence="2" type="ORF">OEZ71_14245</name>
</gene>
<dbReference type="EMBL" id="JAOWKZ010000003">
    <property type="protein sequence ID" value="MCV2873457.1"/>
    <property type="molecule type" value="Genomic_DNA"/>
</dbReference>
<dbReference type="Pfam" id="PF00533">
    <property type="entry name" value="BRCT"/>
    <property type="match status" value="1"/>
</dbReference>